<dbReference type="PANTHER" id="PTHR43479:SF11">
    <property type="entry name" value="ACREF_ENVCD OPERON REPRESSOR-RELATED"/>
    <property type="match status" value="1"/>
</dbReference>
<feature type="DNA-binding region" description="H-T-H motif" evidence="3">
    <location>
        <begin position="27"/>
        <end position="46"/>
    </location>
</feature>
<dbReference type="PANTHER" id="PTHR43479">
    <property type="entry name" value="ACREF/ENVCD OPERON REPRESSOR-RELATED"/>
    <property type="match status" value="1"/>
</dbReference>
<dbReference type="GO" id="GO:0003677">
    <property type="term" value="F:DNA binding"/>
    <property type="evidence" value="ECO:0007669"/>
    <property type="project" value="UniProtKB-UniRule"/>
</dbReference>
<sequence>MKESRTKQSIIDAAITLFNTKGYAGTSVRDIAGRAKVNAANISYYFTNKQGLLEYIVTQFLDGYIRVLEQVLAQHLTSPKETMLLTVRALLRYQSENRYLTRFFYREISLDSVLNRELVPLYLSRERQYFQVLLRTGMESGEFHKVSFSVFMVQLKAMLQAPYLHTQYISEVLYTIPSDPLFLGGYAKEVEKWLEHTLFRTAGLVPS</sequence>
<evidence type="ECO:0000256" key="2">
    <source>
        <dbReference type="ARBA" id="ARBA00023125"/>
    </source>
</evidence>
<organism evidence="5 6">
    <name type="scientific">Ectobacillus ponti</name>
    <dbReference type="NCBI Taxonomy" id="2961894"/>
    <lineage>
        <taxon>Bacteria</taxon>
        <taxon>Bacillati</taxon>
        <taxon>Bacillota</taxon>
        <taxon>Bacilli</taxon>
        <taxon>Bacillales</taxon>
        <taxon>Bacillaceae</taxon>
        <taxon>Ectobacillus</taxon>
    </lineage>
</organism>
<keyword evidence="1" id="KW-0678">Repressor</keyword>
<evidence type="ECO:0000256" key="1">
    <source>
        <dbReference type="ARBA" id="ARBA00022491"/>
    </source>
</evidence>
<dbReference type="InterPro" id="IPR001647">
    <property type="entry name" value="HTH_TetR"/>
</dbReference>
<dbReference type="Proteomes" id="UP001156102">
    <property type="component" value="Unassembled WGS sequence"/>
</dbReference>
<dbReference type="InterPro" id="IPR036271">
    <property type="entry name" value="Tet_transcr_reg_TetR-rel_C_sf"/>
</dbReference>
<evidence type="ECO:0000313" key="5">
    <source>
        <dbReference type="EMBL" id="MCP8967466.1"/>
    </source>
</evidence>
<dbReference type="AlphaFoldDB" id="A0AA42BNI6"/>
<dbReference type="SUPFAM" id="SSF48498">
    <property type="entry name" value="Tetracyclin repressor-like, C-terminal domain"/>
    <property type="match status" value="1"/>
</dbReference>
<keyword evidence="6" id="KW-1185">Reference proteome</keyword>
<evidence type="ECO:0000313" key="6">
    <source>
        <dbReference type="Proteomes" id="UP001156102"/>
    </source>
</evidence>
<reference evidence="5" key="1">
    <citation type="submission" date="2022-07" db="EMBL/GenBank/DDBJ databases">
        <authorList>
            <person name="Li W.-J."/>
            <person name="Deng Q.-Q."/>
        </authorList>
    </citation>
    <scope>NUCLEOTIDE SEQUENCE</scope>
    <source>
        <strain evidence="5">SYSU M60031</strain>
    </source>
</reference>
<dbReference type="PRINTS" id="PR00455">
    <property type="entry name" value="HTHTETR"/>
</dbReference>
<dbReference type="NCBIfam" id="NF037937">
    <property type="entry name" value="septum_RefZ"/>
    <property type="match status" value="1"/>
</dbReference>
<dbReference type="Gene3D" id="1.10.357.10">
    <property type="entry name" value="Tetracycline Repressor, domain 2"/>
    <property type="match status" value="1"/>
</dbReference>
<keyword evidence="2 3" id="KW-0238">DNA-binding</keyword>
<dbReference type="SUPFAM" id="SSF46689">
    <property type="entry name" value="Homeodomain-like"/>
    <property type="match status" value="1"/>
</dbReference>
<comment type="caution">
    <text evidence="5">The sequence shown here is derived from an EMBL/GenBank/DDBJ whole genome shotgun (WGS) entry which is preliminary data.</text>
</comment>
<feature type="domain" description="HTH tetR-type" evidence="4">
    <location>
        <begin position="4"/>
        <end position="64"/>
    </location>
</feature>
<dbReference type="PROSITE" id="PS01081">
    <property type="entry name" value="HTH_TETR_1"/>
    <property type="match status" value="1"/>
</dbReference>
<dbReference type="InterPro" id="IPR009057">
    <property type="entry name" value="Homeodomain-like_sf"/>
</dbReference>
<dbReference type="PROSITE" id="PS50977">
    <property type="entry name" value="HTH_TETR_2"/>
    <property type="match status" value="1"/>
</dbReference>
<dbReference type="EMBL" id="JANCLT010000001">
    <property type="protein sequence ID" value="MCP8967466.1"/>
    <property type="molecule type" value="Genomic_DNA"/>
</dbReference>
<protein>
    <submittedName>
        <fullName evidence="5">Forespore capture DNA-binding protein RefZ</fullName>
    </submittedName>
</protein>
<gene>
    <name evidence="5" type="primary">refZ</name>
    <name evidence="5" type="ORF">NK662_02785</name>
</gene>
<evidence type="ECO:0000259" key="4">
    <source>
        <dbReference type="PROSITE" id="PS50977"/>
    </source>
</evidence>
<dbReference type="InterPro" id="IPR050624">
    <property type="entry name" value="HTH-type_Tx_Regulator"/>
</dbReference>
<proteinExistence type="predicted"/>
<evidence type="ECO:0000256" key="3">
    <source>
        <dbReference type="PROSITE-ProRule" id="PRU00335"/>
    </source>
</evidence>
<dbReference type="InterPro" id="IPR023772">
    <property type="entry name" value="DNA-bd_HTH_TetR-type_CS"/>
</dbReference>
<dbReference type="Pfam" id="PF00440">
    <property type="entry name" value="TetR_N"/>
    <property type="match status" value="1"/>
</dbReference>
<accession>A0AA42BNI6</accession>
<name>A0AA42BNI6_9BACI</name>